<reference evidence="1 2" key="1">
    <citation type="submission" date="2018-01" db="EMBL/GenBank/DDBJ databases">
        <title>Complete Genome of Bacillus phages Carmen17.</title>
        <authorList>
            <person name="Himelright M.J."/>
            <person name="Eisemann E.C."/>
            <person name="Alder H.M."/>
            <person name="Clem A.M."/>
            <person name="Temple L."/>
        </authorList>
    </citation>
    <scope>NUCLEOTIDE SEQUENCE [LARGE SCALE GENOMIC DNA]</scope>
</reference>
<proteinExistence type="predicted"/>
<evidence type="ECO:0000313" key="1">
    <source>
        <dbReference type="EMBL" id="AUR81261.1"/>
    </source>
</evidence>
<evidence type="ECO:0000313" key="2">
    <source>
        <dbReference type="Proteomes" id="UP000241941"/>
    </source>
</evidence>
<dbReference type="EMBL" id="MG784342">
    <property type="protein sequence ID" value="AUR81261.1"/>
    <property type="molecule type" value="Genomic_DNA"/>
</dbReference>
<accession>A0A2I7QIN8</accession>
<name>A0A2I7QIN8_9CAUD</name>
<dbReference type="Proteomes" id="UP000241941">
    <property type="component" value="Segment"/>
</dbReference>
<evidence type="ECO:0008006" key="3">
    <source>
        <dbReference type="Google" id="ProtNLM"/>
    </source>
</evidence>
<protein>
    <recommendedName>
        <fullName evidence="3">Tail protein</fullName>
    </recommendedName>
</protein>
<dbReference type="GeneID" id="55607516"/>
<organism evidence="1 2">
    <name type="scientific">Bacillus phage Carmen17</name>
    <dbReference type="NCBI Taxonomy" id="2072797"/>
    <lineage>
        <taxon>Viruses</taxon>
        <taxon>Duplodnaviria</taxon>
        <taxon>Heunggongvirae</taxon>
        <taxon>Uroviricota</taxon>
        <taxon>Caudoviricetes</taxon>
        <taxon>Gutmannvirinae</taxon>
        <taxon>Carmenvirus</taxon>
        <taxon>Carmenvirus carmen17</taxon>
    </lineage>
</organism>
<reference evidence="1 2" key="2">
    <citation type="journal article" date="2019" name="Microbiol. Resour. Announc.">
        <title>Complete Genome Sequences of Bacillus Bacteriophages Wes44 and Carmen17.</title>
        <authorList>
            <person name="Alder H."/>
            <person name="Himelright M."/>
            <person name="Eisemann E."/>
            <person name="Temple L."/>
        </authorList>
    </citation>
    <scope>NUCLEOTIDE SEQUENCE [LARGE SCALE GENOMIC DNA]</scope>
</reference>
<dbReference type="RefSeq" id="YP_009837334.1">
    <property type="nucleotide sequence ID" value="NC_048698.1"/>
</dbReference>
<keyword evidence="2" id="KW-1185">Reference proteome</keyword>
<dbReference type="KEGG" id="vg:55607516"/>
<sequence length="377" mass="42476">MISLARNGYTEKEVKQVLHGAHGTRSVSFRYELLNKNNVFIRELYNVKSASIDYGVFNDIRRTAQFTIQEFAAVQIDYLSDRIRPVMVIDMPEMNGKAKGKIEFPLGIFILSSPERVDEAEGIIRNVEAYDLSLILVEDKVTDMYTVSAGTNYKDAIVTVLESAGIKDYAIADTNSVVSRDLQFEIGTSKNAIANSLATNINFTPILVDVNGTFNSNPYVLPQDRSVDYVYDDSELSIIMRGVSEDLDTFNVPNRWIIVRTNSEEEPLRSVYTNDNPDSPTSTVNRGRVIAEYRELEDVANQAALDDYTKRIASNASQVFGKSKFTTALMPMHDYHDVIQLKYSKLGIDDKYNETAWNMTLEAGGTMTHEIRKVVHI</sequence>